<evidence type="ECO:0000256" key="1">
    <source>
        <dbReference type="SAM" id="MobiDB-lite"/>
    </source>
</evidence>
<organism evidence="2 3">
    <name type="scientific">Planktothrix rubescens CCAP 1459/22</name>
    <dbReference type="NCBI Taxonomy" id="329571"/>
    <lineage>
        <taxon>Bacteria</taxon>
        <taxon>Bacillati</taxon>
        <taxon>Cyanobacteriota</taxon>
        <taxon>Cyanophyceae</taxon>
        <taxon>Oscillatoriophycideae</taxon>
        <taxon>Oscillatoriales</taxon>
        <taxon>Microcoleaceae</taxon>
        <taxon>Planktothrix</taxon>
    </lineage>
</organism>
<dbReference type="AlphaFoldDB" id="A0A6J7ZHU7"/>
<accession>A0A6J7ZHU7</accession>
<sequence length="60" mass="6155">MIRCVIAGNREQPPQTPRARGARGGGNREKNTSLSGLQDPSGVLTALAVAILGPGAIVNF</sequence>
<protein>
    <submittedName>
        <fullName evidence="2">Uncharacterized protein</fullName>
    </submittedName>
</protein>
<evidence type="ECO:0000313" key="3">
    <source>
        <dbReference type="Proteomes" id="UP000196521"/>
    </source>
</evidence>
<feature type="region of interest" description="Disordered" evidence="1">
    <location>
        <begin position="1"/>
        <end position="38"/>
    </location>
</feature>
<dbReference type="Proteomes" id="UP000196521">
    <property type="component" value="Unassembled WGS sequence"/>
</dbReference>
<proteinExistence type="predicted"/>
<name>A0A6J7ZHU7_PLARU</name>
<keyword evidence="3" id="KW-1185">Reference proteome</keyword>
<reference evidence="2" key="1">
    <citation type="submission" date="2020-05" db="EMBL/GenBank/DDBJ databases">
        <authorList>
            <consortium name="Genoscope - CEA"/>
            <person name="William W."/>
        </authorList>
    </citation>
    <scope>NUCLEOTIDE SEQUENCE [LARGE SCALE GENOMIC DNA]</scope>
    <source>
        <strain evidence="2">PCC 7821</strain>
    </source>
</reference>
<gene>
    <name evidence="2" type="ORF">PLAN_120322</name>
</gene>
<comment type="caution">
    <text evidence="2">The sequence shown here is derived from an EMBL/GenBank/DDBJ whole genome shotgun (WGS) entry which is preliminary data.</text>
</comment>
<evidence type="ECO:0000313" key="2">
    <source>
        <dbReference type="EMBL" id="CAC5341129.1"/>
    </source>
</evidence>
<dbReference type="EMBL" id="CZCZ02000007">
    <property type="protein sequence ID" value="CAC5341129.1"/>
    <property type="molecule type" value="Genomic_DNA"/>
</dbReference>